<proteinExistence type="predicted"/>
<keyword evidence="4" id="KW-1185">Reference proteome</keyword>
<evidence type="ECO:0000259" key="3">
    <source>
        <dbReference type="PROSITE" id="PS50010"/>
    </source>
</evidence>
<protein>
    <submittedName>
        <fullName evidence="5">DH domain-containing protein</fullName>
    </submittedName>
</protein>
<dbReference type="STRING" id="451379.A0A0N5ASY2"/>
<evidence type="ECO:0000256" key="1">
    <source>
        <dbReference type="SAM" id="Coils"/>
    </source>
</evidence>
<dbReference type="Proteomes" id="UP000046393">
    <property type="component" value="Unplaced"/>
</dbReference>
<feature type="coiled-coil region" evidence="1">
    <location>
        <begin position="79"/>
        <end position="116"/>
    </location>
</feature>
<feature type="region of interest" description="Disordered" evidence="2">
    <location>
        <begin position="227"/>
        <end position="251"/>
    </location>
</feature>
<sequence>MLIDYCLNNIGTVARSGAAAFISIFPEKWRSVWELERSNSKQQCEGLQSLLIKPIQRILKYPLFLQQMRDSCTKGCVERQQAEQALQRMQALAEYINEMQRLIEQYGKDIEEIATKASAESQLQFSQLLMYAHVEWLNCLDKSKLSCMAFVFTSTVLILCPSPKNKIKYHKILPVYEVEIKEFTTDNVTESKYYFALIHKIPQRKTPELDVKTQFIRAIQKAYTLSKKDQHRPLSGSSQSDGGYGSDRHHS</sequence>
<dbReference type="AlphaFoldDB" id="A0A0N5ASY2"/>
<dbReference type="Pfam" id="PF23014">
    <property type="entry name" value="PH_Tiam1"/>
    <property type="match status" value="1"/>
</dbReference>
<dbReference type="Pfam" id="PF00621">
    <property type="entry name" value="RhoGEF"/>
    <property type="match status" value="1"/>
</dbReference>
<dbReference type="InterPro" id="IPR043537">
    <property type="entry name" value="Tiam1/Tiam2/Sif"/>
</dbReference>
<dbReference type="InterPro" id="IPR000219">
    <property type="entry name" value="DH_dom"/>
</dbReference>
<dbReference type="InterPro" id="IPR011993">
    <property type="entry name" value="PH-like_dom_sf"/>
</dbReference>
<dbReference type="GO" id="GO:0005085">
    <property type="term" value="F:guanyl-nucleotide exchange factor activity"/>
    <property type="evidence" value="ECO:0007669"/>
    <property type="project" value="InterPro"/>
</dbReference>
<name>A0A0N5ASY2_9BILA</name>
<evidence type="ECO:0000313" key="4">
    <source>
        <dbReference type="Proteomes" id="UP000046393"/>
    </source>
</evidence>
<dbReference type="WBParaSite" id="SMUV_0000791801-mRNA-1">
    <property type="protein sequence ID" value="SMUV_0000791801-mRNA-1"/>
    <property type="gene ID" value="SMUV_0000791801"/>
</dbReference>
<organism evidence="4 5">
    <name type="scientific">Syphacia muris</name>
    <dbReference type="NCBI Taxonomy" id="451379"/>
    <lineage>
        <taxon>Eukaryota</taxon>
        <taxon>Metazoa</taxon>
        <taxon>Ecdysozoa</taxon>
        <taxon>Nematoda</taxon>
        <taxon>Chromadorea</taxon>
        <taxon>Rhabditida</taxon>
        <taxon>Spirurina</taxon>
        <taxon>Oxyuridomorpha</taxon>
        <taxon>Oxyuroidea</taxon>
        <taxon>Oxyuridae</taxon>
        <taxon>Syphacia</taxon>
    </lineage>
</organism>
<dbReference type="Gene3D" id="1.20.900.10">
    <property type="entry name" value="Dbl homology (DH) domain"/>
    <property type="match status" value="1"/>
</dbReference>
<dbReference type="PANTHER" id="PTHR46001:SF3">
    <property type="entry name" value="PROTEIN STILL LIFE, ISOFORM SIF TYPE 1"/>
    <property type="match status" value="1"/>
</dbReference>
<dbReference type="GO" id="GO:0007264">
    <property type="term" value="P:small GTPase-mediated signal transduction"/>
    <property type="evidence" value="ECO:0007669"/>
    <property type="project" value="InterPro"/>
</dbReference>
<dbReference type="PROSITE" id="PS50010">
    <property type="entry name" value="DH_2"/>
    <property type="match status" value="1"/>
</dbReference>
<dbReference type="SUPFAM" id="SSF48065">
    <property type="entry name" value="DBL homology domain (DH-domain)"/>
    <property type="match status" value="1"/>
</dbReference>
<evidence type="ECO:0000313" key="5">
    <source>
        <dbReference type="WBParaSite" id="SMUV_0000791801-mRNA-1"/>
    </source>
</evidence>
<reference evidence="5" key="1">
    <citation type="submission" date="2017-02" db="UniProtKB">
        <authorList>
            <consortium name="WormBaseParasite"/>
        </authorList>
    </citation>
    <scope>IDENTIFICATION</scope>
</reference>
<dbReference type="InterPro" id="IPR055230">
    <property type="entry name" value="PH_Tiam1/2"/>
</dbReference>
<evidence type="ECO:0000256" key="2">
    <source>
        <dbReference type="SAM" id="MobiDB-lite"/>
    </source>
</evidence>
<accession>A0A0N5ASY2</accession>
<dbReference type="PANTHER" id="PTHR46001">
    <property type="entry name" value="TIAM (MAMMALIAN TUMOR INVASION AND METASTASIS FACTOR) HOMOLOG"/>
    <property type="match status" value="1"/>
</dbReference>
<dbReference type="SUPFAM" id="SSF50729">
    <property type="entry name" value="PH domain-like"/>
    <property type="match status" value="1"/>
</dbReference>
<feature type="domain" description="DH" evidence="3">
    <location>
        <begin position="47"/>
        <end position="99"/>
    </location>
</feature>
<dbReference type="Gene3D" id="2.30.29.30">
    <property type="entry name" value="Pleckstrin-homology domain (PH domain)/Phosphotyrosine-binding domain (PTB)"/>
    <property type="match status" value="1"/>
</dbReference>
<keyword evidence="1" id="KW-0175">Coiled coil</keyword>
<dbReference type="InterPro" id="IPR035899">
    <property type="entry name" value="DBL_dom_sf"/>
</dbReference>